<name>A0A840KC02_9FLAO</name>
<reference evidence="1 2" key="1">
    <citation type="submission" date="2020-08" db="EMBL/GenBank/DDBJ databases">
        <title>Functional genomics of gut bacteria from endangered species of beetles.</title>
        <authorList>
            <person name="Carlos-Shanley C."/>
        </authorList>
    </citation>
    <scope>NUCLEOTIDE SEQUENCE [LARGE SCALE GENOMIC DNA]</scope>
    <source>
        <strain evidence="1 2">S00151</strain>
    </source>
</reference>
<dbReference type="AlphaFoldDB" id="A0A840KC02"/>
<dbReference type="Proteomes" id="UP000592180">
    <property type="component" value="Unassembled WGS sequence"/>
</dbReference>
<accession>A0A840KC02</accession>
<sequence length="647" mass="75131">MKDYDAIPDFDDFDIENQNILKSYYKSKSILDFSALKGLNSTKLNDIKLNTSFSEISNEIALSGPFGKNSVFYKPDVNDYDPITQNFYTGSINYDLLITDLKSNLNRIKNFLFDFSKYTLDNKINSSGSNSLNVPITSSLKYDKPFVFHNDDNEIQISFDTGKLNERKNLLSNQYTYGIYYNNNKVAYNINFIYKDGEDKSFQDLESNSSESPTDFKLNDEYVAIKLFTSDVNVYLAFIGYIFSLKEAESMKKNVIRYFNYFFSRAENNSDALDGLYENIPEFVLESIPETQLWADLMILSESGIDTIGTNENIAIINLLKGLKNTVWFSNINNNPEPIRKIFKKFNREYIQELILIFSRMGLRNWKKENLDNAWKFDLNYEEIDFSTTTKLRYTGFAYYLEKERKYKIGTAMFGYDNEESFVMPYHENEIGPDDFKLPFDPMKMVLEDGKELYIPCFVAEYFTDRKIDEEFWSVLNNIAVGLLVETEIYLLLRSLKRIKTNNKIINKFKKFPRISNKFPKEELPLDGKIYGIVEVENGLLKLDGNIIPKYSKVDFVIDLDGNLILGYKHHLLGNRSDVIAAGTLKIDKGRVTSITNFSGHYWPSVIETDNFPLIFKELGVDLKRTYLTTGFISENKIWKEVAKKIK</sequence>
<evidence type="ECO:0000313" key="2">
    <source>
        <dbReference type="Proteomes" id="UP000592180"/>
    </source>
</evidence>
<proteinExistence type="predicted"/>
<keyword evidence="2" id="KW-1185">Reference proteome</keyword>
<dbReference type="RefSeq" id="WP_184189304.1">
    <property type="nucleotide sequence ID" value="NZ_JACHLE010000002.1"/>
</dbReference>
<evidence type="ECO:0000313" key="1">
    <source>
        <dbReference type="EMBL" id="MBB4806931.1"/>
    </source>
</evidence>
<comment type="caution">
    <text evidence="1">The sequence shown here is derived from an EMBL/GenBank/DDBJ whole genome shotgun (WGS) entry which is preliminary data.</text>
</comment>
<organism evidence="1 2">
    <name type="scientific">Chryseobacterium defluvii</name>
    <dbReference type="NCBI Taxonomy" id="160396"/>
    <lineage>
        <taxon>Bacteria</taxon>
        <taxon>Pseudomonadati</taxon>
        <taxon>Bacteroidota</taxon>
        <taxon>Flavobacteriia</taxon>
        <taxon>Flavobacteriales</taxon>
        <taxon>Weeksellaceae</taxon>
        <taxon>Chryseobacterium group</taxon>
        <taxon>Chryseobacterium</taxon>
    </lineage>
</organism>
<dbReference type="EMBL" id="JACHLE010000002">
    <property type="protein sequence ID" value="MBB4806931.1"/>
    <property type="molecule type" value="Genomic_DNA"/>
</dbReference>
<gene>
    <name evidence="1" type="ORF">HNP38_002227</name>
</gene>
<protein>
    <submittedName>
        <fullName evidence="1">Uncharacterized protein</fullName>
    </submittedName>
</protein>